<dbReference type="AlphaFoldDB" id="A0A8S4R9Z4"/>
<proteinExistence type="predicted"/>
<evidence type="ECO:0000313" key="2">
    <source>
        <dbReference type="Proteomes" id="UP000838756"/>
    </source>
</evidence>
<dbReference type="Proteomes" id="UP000838756">
    <property type="component" value="Unassembled WGS sequence"/>
</dbReference>
<comment type="caution">
    <text evidence="1">The sequence shown here is derived from an EMBL/GenBank/DDBJ whole genome shotgun (WGS) entry which is preliminary data.</text>
</comment>
<gene>
    <name evidence="1" type="primary">jg20362</name>
    <name evidence="1" type="ORF">PAEG_LOCUS11672</name>
</gene>
<name>A0A8S4R9Z4_9NEOP</name>
<keyword evidence="2" id="KW-1185">Reference proteome</keyword>
<sequence length="78" mass="9252">MERAMLGVSLVDRIRDEEIRRRVAMLKWQWVRHIAWRTNGRWGPKLEMVTSPWFPNPKVPWQGPLLSDKAGFCILLHS</sequence>
<evidence type="ECO:0000313" key="1">
    <source>
        <dbReference type="EMBL" id="CAH2233740.1"/>
    </source>
</evidence>
<reference evidence="1" key="1">
    <citation type="submission" date="2022-03" db="EMBL/GenBank/DDBJ databases">
        <authorList>
            <person name="Lindestad O."/>
        </authorList>
    </citation>
    <scope>NUCLEOTIDE SEQUENCE</scope>
</reference>
<organism evidence="1 2">
    <name type="scientific">Pararge aegeria aegeria</name>
    <dbReference type="NCBI Taxonomy" id="348720"/>
    <lineage>
        <taxon>Eukaryota</taxon>
        <taxon>Metazoa</taxon>
        <taxon>Ecdysozoa</taxon>
        <taxon>Arthropoda</taxon>
        <taxon>Hexapoda</taxon>
        <taxon>Insecta</taxon>
        <taxon>Pterygota</taxon>
        <taxon>Neoptera</taxon>
        <taxon>Endopterygota</taxon>
        <taxon>Lepidoptera</taxon>
        <taxon>Glossata</taxon>
        <taxon>Ditrysia</taxon>
        <taxon>Papilionoidea</taxon>
        <taxon>Nymphalidae</taxon>
        <taxon>Satyrinae</taxon>
        <taxon>Satyrini</taxon>
        <taxon>Parargina</taxon>
        <taxon>Pararge</taxon>
    </lineage>
</organism>
<accession>A0A8S4R9Z4</accession>
<protein>
    <submittedName>
        <fullName evidence="1">Jg20362 protein</fullName>
    </submittedName>
</protein>
<dbReference type="EMBL" id="CAKXAJ010024996">
    <property type="protein sequence ID" value="CAH2233740.1"/>
    <property type="molecule type" value="Genomic_DNA"/>
</dbReference>